<dbReference type="RefSeq" id="WP_034729853.1">
    <property type="nucleotide sequence ID" value="NZ_JPIN01000001.1"/>
</dbReference>
<sequence>MIKLHATRKLFEKLKLTSDGTLPVTPTSAWLHEKPALDINPLSGWHGHLVTLQRRNCVLMTHDSTRFPLVLPALTKPDFAELNYRFVDAFMNTLLKCGATEIHLETADKYLRPLQVDTECSRSVQGTLNRMKDEFEHQLYYDRLNIAEITGYNAGAWLADTPRTVKGQKNALWPKDAMLTLLERLAMQTSDNRDIE</sequence>
<evidence type="ECO:0000313" key="2">
    <source>
        <dbReference type="EMBL" id="KFZ29915.1"/>
    </source>
</evidence>
<accession>A0A094IQG5</accession>
<comment type="caution">
    <text evidence="2">The sequence shown here is derived from an EMBL/GenBank/DDBJ whole genome shotgun (WGS) entry which is preliminary data.</text>
</comment>
<dbReference type="STRING" id="1517416.IDAT_02165"/>
<organism evidence="2 3">
    <name type="scientific">Pseudidiomarina atlantica</name>
    <dbReference type="NCBI Taxonomy" id="1517416"/>
    <lineage>
        <taxon>Bacteria</taxon>
        <taxon>Pseudomonadati</taxon>
        <taxon>Pseudomonadota</taxon>
        <taxon>Gammaproteobacteria</taxon>
        <taxon>Alteromonadales</taxon>
        <taxon>Idiomarinaceae</taxon>
        <taxon>Pseudidiomarina</taxon>
    </lineage>
</organism>
<dbReference type="AlphaFoldDB" id="A0A094IQG5"/>
<reference evidence="2 3" key="1">
    <citation type="submission" date="2014-06" db="EMBL/GenBank/DDBJ databases">
        <title>Draft genome sequence of Idiomarina sp. MCCC 1A10513.</title>
        <authorList>
            <person name="Du J."/>
            <person name="Lai Q."/>
            <person name="Shao Z."/>
        </authorList>
    </citation>
    <scope>NUCLEOTIDE SEQUENCE [LARGE SCALE GENOMIC DNA]</scope>
    <source>
        <strain evidence="2 3">MCCC 1A10513</strain>
    </source>
</reference>
<dbReference type="EMBL" id="JPIN01000001">
    <property type="protein sequence ID" value="KFZ29915.1"/>
    <property type="molecule type" value="Genomic_DNA"/>
</dbReference>
<dbReference type="OrthoDB" id="9801392at2"/>
<keyword evidence="3" id="KW-1185">Reference proteome</keyword>
<protein>
    <recommendedName>
        <fullName evidence="1">DUF6933 domain-containing protein</fullName>
    </recommendedName>
</protein>
<dbReference type="InterPro" id="IPR053864">
    <property type="entry name" value="DUF6933"/>
</dbReference>
<proteinExistence type="predicted"/>
<gene>
    <name evidence="2" type="ORF">IDAT_02165</name>
</gene>
<dbReference type="Proteomes" id="UP000053718">
    <property type="component" value="Unassembled WGS sequence"/>
</dbReference>
<dbReference type="Pfam" id="PF22016">
    <property type="entry name" value="DUF6933"/>
    <property type="match status" value="1"/>
</dbReference>
<evidence type="ECO:0000259" key="1">
    <source>
        <dbReference type="Pfam" id="PF22016"/>
    </source>
</evidence>
<evidence type="ECO:0000313" key="3">
    <source>
        <dbReference type="Proteomes" id="UP000053718"/>
    </source>
</evidence>
<name>A0A094IQG5_9GAMM</name>
<dbReference type="eggNOG" id="ENOG50326IF">
    <property type="taxonomic scope" value="Bacteria"/>
</dbReference>
<feature type="domain" description="DUF6933" evidence="1">
    <location>
        <begin position="4"/>
        <end position="177"/>
    </location>
</feature>